<protein>
    <submittedName>
        <fullName evidence="2">Prefoldin subunit 6</fullName>
    </submittedName>
</protein>
<dbReference type="Proteomes" id="UP000887576">
    <property type="component" value="Unplaced"/>
</dbReference>
<name>A0AC34RJM0_9BILA</name>
<proteinExistence type="predicted"/>
<sequence length="128" mass="14734">MATLPDIDDVKDAYKEQLKRYQIAEKEREKYISQRQQLEAQKTENELVKQELDLLEPGTNVFKLVGPALVKQDLIESRNTITKRLEYIEEEIKRCEKNLDGSVKKIQSTKDDVDKALKAVQAKLGKAS</sequence>
<accession>A0AC34RJM0</accession>
<evidence type="ECO:0000313" key="2">
    <source>
        <dbReference type="WBParaSite" id="JU765_v2.g7551.t1"/>
    </source>
</evidence>
<organism evidence="1 2">
    <name type="scientific">Panagrolaimus sp. JU765</name>
    <dbReference type="NCBI Taxonomy" id="591449"/>
    <lineage>
        <taxon>Eukaryota</taxon>
        <taxon>Metazoa</taxon>
        <taxon>Ecdysozoa</taxon>
        <taxon>Nematoda</taxon>
        <taxon>Chromadorea</taxon>
        <taxon>Rhabditida</taxon>
        <taxon>Tylenchina</taxon>
        <taxon>Panagrolaimomorpha</taxon>
        <taxon>Panagrolaimoidea</taxon>
        <taxon>Panagrolaimidae</taxon>
        <taxon>Panagrolaimus</taxon>
    </lineage>
</organism>
<evidence type="ECO:0000313" key="1">
    <source>
        <dbReference type="Proteomes" id="UP000887576"/>
    </source>
</evidence>
<reference evidence="2" key="1">
    <citation type="submission" date="2022-11" db="UniProtKB">
        <authorList>
            <consortium name="WormBaseParasite"/>
        </authorList>
    </citation>
    <scope>IDENTIFICATION</scope>
</reference>
<dbReference type="WBParaSite" id="JU765_v2.g7551.t1">
    <property type="protein sequence ID" value="JU765_v2.g7551.t1"/>
    <property type="gene ID" value="JU765_v2.g7551"/>
</dbReference>